<keyword evidence="12" id="KW-1185">Reference proteome</keyword>
<dbReference type="Gene3D" id="3.30.565.10">
    <property type="entry name" value="Histidine kinase-like ATPase, C-terminal domain"/>
    <property type="match status" value="1"/>
</dbReference>
<evidence type="ECO:0000256" key="4">
    <source>
        <dbReference type="ARBA" id="ARBA00022553"/>
    </source>
</evidence>
<evidence type="ECO:0000256" key="3">
    <source>
        <dbReference type="ARBA" id="ARBA00012438"/>
    </source>
</evidence>
<comment type="catalytic activity">
    <reaction evidence="1">
        <text>ATP + protein L-histidine = ADP + protein N-phospho-L-histidine.</text>
        <dbReference type="EC" id="2.7.13.3"/>
    </reaction>
</comment>
<dbReference type="CDD" id="cd06225">
    <property type="entry name" value="HAMP"/>
    <property type="match status" value="1"/>
</dbReference>
<dbReference type="InterPro" id="IPR003594">
    <property type="entry name" value="HATPase_dom"/>
</dbReference>
<dbReference type="SMART" id="SM00388">
    <property type="entry name" value="HisKA"/>
    <property type="match status" value="1"/>
</dbReference>
<evidence type="ECO:0000259" key="9">
    <source>
        <dbReference type="PROSITE" id="PS50109"/>
    </source>
</evidence>
<dbReference type="CDD" id="cd00082">
    <property type="entry name" value="HisKA"/>
    <property type="match status" value="1"/>
</dbReference>
<name>A0A238YDB4_9BACT</name>
<dbReference type="SMART" id="SM00387">
    <property type="entry name" value="HATPase_c"/>
    <property type="match status" value="1"/>
</dbReference>
<dbReference type="SMART" id="SM00304">
    <property type="entry name" value="HAMP"/>
    <property type="match status" value="1"/>
</dbReference>
<dbReference type="PROSITE" id="PS50109">
    <property type="entry name" value="HIS_KIN"/>
    <property type="match status" value="1"/>
</dbReference>
<dbReference type="GO" id="GO:0007234">
    <property type="term" value="P:osmosensory signaling via phosphorelay pathway"/>
    <property type="evidence" value="ECO:0007669"/>
    <property type="project" value="TreeGrafter"/>
</dbReference>
<dbReference type="PROSITE" id="PS50885">
    <property type="entry name" value="HAMP"/>
    <property type="match status" value="1"/>
</dbReference>
<dbReference type="Pfam" id="PF00512">
    <property type="entry name" value="HisKA"/>
    <property type="match status" value="1"/>
</dbReference>
<evidence type="ECO:0000256" key="1">
    <source>
        <dbReference type="ARBA" id="ARBA00000085"/>
    </source>
</evidence>
<accession>A0A238YDB4</accession>
<dbReference type="InterPro" id="IPR036890">
    <property type="entry name" value="HATPase_C_sf"/>
</dbReference>
<evidence type="ECO:0000256" key="6">
    <source>
        <dbReference type="ARBA" id="ARBA00022777"/>
    </source>
</evidence>
<keyword evidence="5" id="KW-0808">Transferase</keyword>
<dbReference type="GO" id="GO:0000155">
    <property type="term" value="F:phosphorelay sensor kinase activity"/>
    <property type="evidence" value="ECO:0007669"/>
    <property type="project" value="InterPro"/>
</dbReference>
<dbReference type="InterPro" id="IPR003661">
    <property type="entry name" value="HisK_dim/P_dom"/>
</dbReference>
<evidence type="ECO:0000313" key="12">
    <source>
        <dbReference type="Proteomes" id="UP000198310"/>
    </source>
</evidence>
<feature type="domain" description="HAMP" evidence="10">
    <location>
        <begin position="269"/>
        <end position="321"/>
    </location>
</feature>
<evidence type="ECO:0000256" key="8">
    <source>
        <dbReference type="SAM" id="Phobius"/>
    </source>
</evidence>
<dbReference type="InterPro" id="IPR004358">
    <property type="entry name" value="Sig_transdc_His_kin-like_C"/>
</dbReference>
<gene>
    <name evidence="11" type="ORF">SAMN06269173_105116</name>
</gene>
<evidence type="ECO:0000256" key="5">
    <source>
        <dbReference type="ARBA" id="ARBA00022679"/>
    </source>
</evidence>
<dbReference type="SUPFAM" id="SSF47384">
    <property type="entry name" value="Homodimeric domain of signal transducing histidine kinase"/>
    <property type="match status" value="1"/>
</dbReference>
<evidence type="ECO:0000256" key="2">
    <source>
        <dbReference type="ARBA" id="ARBA00004370"/>
    </source>
</evidence>
<dbReference type="InterPro" id="IPR003660">
    <property type="entry name" value="HAMP_dom"/>
</dbReference>
<dbReference type="Gene3D" id="6.10.340.10">
    <property type="match status" value="1"/>
</dbReference>
<dbReference type="AlphaFoldDB" id="A0A238YDB4"/>
<dbReference type="InterPro" id="IPR036097">
    <property type="entry name" value="HisK_dim/P_sf"/>
</dbReference>
<dbReference type="SUPFAM" id="SSF158472">
    <property type="entry name" value="HAMP domain-like"/>
    <property type="match status" value="1"/>
</dbReference>
<dbReference type="CDD" id="cd19410">
    <property type="entry name" value="HK9-like_sensor"/>
    <property type="match status" value="1"/>
</dbReference>
<dbReference type="InterPro" id="IPR050351">
    <property type="entry name" value="BphY/WalK/GraS-like"/>
</dbReference>
<dbReference type="Pfam" id="PF02518">
    <property type="entry name" value="HATPase_c"/>
    <property type="match status" value="1"/>
</dbReference>
<dbReference type="Gene3D" id="1.10.287.130">
    <property type="match status" value="1"/>
</dbReference>
<dbReference type="InterPro" id="IPR007891">
    <property type="entry name" value="CHASE3"/>
</dbReference>
<dbReference type="PRINTS" id="PR00344">
    <property type="entry name" value="BCTRLSENSOR"/>
</dbReference>
<dbReference type="GO" id="GO:0030295">
    <property type="term" value="F:protein kinase activator activity"/>
    <property type="evidence" value="ECO:0007669"/>
    <property type="project" value="TreeGrafter"/>
</dbReference>
<organism evidence="11 12">
    <name type="scientific">Hymenobacter mucosus</name>
    <dbReference type="NCBI Taxonomy" id="1411120"/>
    <lineage>
        <taxon>Bacteria</taxon>
        <taxon>Pseudomonadati</taxon>
        <taxon>Bacteroidota</taxon>
        <taxon>Cytophagia</taxon>
        <taxon>Cytophagales</taxon>
        <taxon>Hymenobacteraceae</taxon>
        <taxon>Hymenobacter</taxon>
    </lineage>
</organism>
<protein>
    <recommendedName>
        <fullName evidence="3">histidine kinase</fullName>
        <ecNumber evidence="3">2.7.13.3</ecNumber>
    </recommendedName>
</protein>
<dbReference type="EMBL" id="FZNS01000005">
    <property type="protein sequence ID" value="SNR68593.1"/>
    <property type="molecule type" value="Genomic_DNA"/>
</dbReference>
<proteinExistence type="predicted"/>
<keyword evidence="8" id="KW-1133">Transmembrane helix</keyword>
<sequence>MRPQELAAPHRLRRADKSNRRQSTATVEPNPYSCIRVGALPALCSATLFLMRLQLNTKIILGFSIALLVLLLTSIAAYRSIQQLSFYTRQVEHTYQVIQHTSELRTKVRDAQASVRGYLLLNDSTFLPTYLEAVEAWHTDFDALQILLRDNPEQLDRLDTLRRIVASEKVLLEKWRQVPPSPYAARDLTRADRSVLRTLRAVVLRIRNTENTLLEGRAKNQDFYENTTPLAIVVSAVLAILIVLWLFTKISQELRANQALQLELANTNAAVSHRIHIIEELANKVVQGDYTVKISDQEQDSLGNLSSSLNRMTQTLDESFAALEKRNQELDQFAYVASHDLKAPLRGVVTVMKWIEDELPHELSDQMRQYLEMMKGRLHRLEDLINGLLAYARAGRTQRQVEEVNVQQLVAEVKELVVPVGFQVLTPEPLPTLIADRLSLQQVFTNLMGNAAKYHHQAAGTITVTSRDVGQCYEFRVQDDGPGIAPQFHEKIFLMFQTLRDRHTAESTGIGLSIVKKIIDEQKGTIHVESTEGDGAAFIFTWPKEVASS</sequence>
<dbReference type="Pfam" id="PF05227">
    <property type="entry name" value="CHASE3"/>
    <property type="match status" value="1"/>
</dbReference>
<dbReference type="PANTHER" id="PTHR42878">
    <property type="entry name" value="TWO-COMPONENT HISTIDINE KINASE"/>
    <property type="match status" value="1"/>
</dbReference>
<dbReference type="Proteomes" id="UP000198310">
    <property type="component" value="Unassembled WGS sequence"/>
</dbReference>
<dbReference type="GO" id="GO:0000156">
    <property type="term" value="F:phosphorelay response regulator activity"/>
    <property type="evidence" value="ECO:0007669"/>
    <property type="project" value="TreeGrafter"/>
</dbReference>
<dbReference type="PANTHER" id="PTHR42878:SF15">
    <property type="entry name" value="BACTERIOPHYTOCHROME"/>
    <property type="match status" value="1"/>
</dbReference>
<feature type="domain" description="Histidine kinase" evidence="9">
    <location>
        <begin position="336"/>
        <end position="546"/>
    </location>
</feature>
<feature type="transmembrane region" description="Helical" evidence="8">
    <location>
        <begin position="227"/>
        <end position="247"/>
    </location>
</feature>
<dbReference type="SUPFAM" id="SSF55874">
    <property type="entry name" value="ATPase domain of HSP90 chaperone/DNA topoisomerase II/histidine kinase"/>
    <property type="match status" value="1"/>
</dbReference>
<dbReference type="InterPro" id="IPR005467">
    <property type="entry name" value="His_kinase_dom"/>
</dbReference>
<reference evidence="12" key="1">
    <citation type="submission" date="2017-06" db="EMBL/GenBank/DDBJ databases">
        <authorList>
            <person name="Varghese N."/>
            <person name="Submissions S."/>
        </authorList>
    </citation>
    <scope>NUCLEOTIDE SEQUENCE [LARGE SCALE GENOMIC DNA]</scope>
    <source>
        <strain evidence="12">DSM 28041</strain>
    </source>
</reference>
<keyword evidence="4" id="KW-0597">Phosphoprotein</keyword>
<dbReference type="GO" id="GO:0016020">
    <property type="term" value="C:membrane"/>
    <property type="evidence" value="ECO:0007669"/>
    <property type="project" value="UniProtKB-SubCell"/>
</dbReference>
<comment type="subcellular location">
    <subcellularLocation>
        <location evidence="2">Membrane</location>
    </subcellularLocation>
</comment>
<feature type="transmembrane region" description="Helical" evidence="8">
    <location>
        <begin position="59"/>
        <end position="78"/>
    </location>
</feature>
<evidence type="ECO:0000259" key="10">
    <source>
        <dbReference type="PROSITE" id="PS50885"/>
    </source>
</evidence>
<keyword evidence="6 11" id="KW-0418">Kinase</keyword>
<evidence type="ECO:0000256" key="7">
    <source>
        <dbReference type="SAM" id="MobiDB-lite"/>
    </source>
</evidence>
<keyword evidence="8" id="KW-0812">Transmembrane</keyword>
<dbReference type="EC" id="2.7.13.3" evidence="3"/>
<feature type="region of interest" description="Disordered" evidence="7">
    <location>
        <begin position="1"/>
        <end position="25"/>
    </location>
</feature>
<evidence type="ECO:0000313" key="11">
    <source>
        <dbReference type="EMBL" id="SNR68593.1"/>
    </source>
</evidence>
<keyword evidence="8" id="KW-0472">Membrane</keyword>